<evidence type="ECO:0000313" key="3">
    <source>
        <dbReference type="EMBL" id="NIJ06481.1"/>
    </source>
</evidence>
<keyword evidence="4" id="KW-1185">Reference proteome</keyword>
<evidence type="ECO:0000313" key="4">
    <source>
        <dbReference type="Proteomes" id="UP000727456"/>
    </source>
</evidence>
<dbReference type="PANTHER" id="PTHR13774:SF17">
    <property type="entry name" value="PHENAZINE BIOSYNTHESIS-LIKE DOMAIN-CONTAINING PROTEIN"/>
    <property type="match status" value="1"/>
</dbReference>
<dbReference type="NCBIfam" id="TIGR00654">
    <property type="entry name" value="PhzF_family"/>
    <property type="match status" value="1"/>
</dbReference>
<comment type="caution">
    <text evidence="3">The sequence shown here is derived from an EMBL/GenBank/DDBJ whole genome shotgun (WGS) entry which is preliminary data.</text>
</comment>
<name>A0ABX0TLU4_9SPHN</name>
<dbReference type="InterPro" id="IPR003719">
    <property type="entry name" value="Phenazine_PhzF-like"/>
</dbReference>
<dbReference type="Pfam" id="PF02567">
    <property type="entry name" value="PhzC-PhzF"/>
    <property type="match status" value="1"/>
</dbReference>
<dbReference type="PANTHER" id="PTHR13774">
    <property type="entry name" value="PHENAZINE BIOSYNTHESIS PROTEIN"/>
    <property type="match status" value="1"/>
</dbReference>
<dbReference type="SUPFAM" id="SSF54506">
    <property type="entry name" value="Diaminopimelate epimerase-like"/>
    <property type="match status" value="1"/>
</dbReference>
<sequence length="263" mass="28145">MTRYPLWQIDAFADHPFTGNPAAVMPLDAWLDDAVLQAIAAENNLAETAFTVPCDGDDADYELRWFTPTVEVALCGHATLASGHILLGERDRVRFRTRKSGVLTIDRAGDGYALTLPAKAPSPKPLLEIAAAMGGEPIETLWHEGGYSVLVYPNEAAVRALTPDFRALKPLGDFLYIATAQGQTADVVSRAFAPGAGIDEDPVTGSAHAAIAPVWAERLGRTRFTAYQASARGGHLGVELTGDRVILTGKCVTVIEGTMWLSD</sequence>
<comment type="similarity">
    <text evidence="1">Belongs to the PhzF family.</text>
</comment>
<dbReference type="RefSeq" id="WP_167070949.1">
    <property type="nucleotide sequence ID" value="NZ_JAAOZC010000001.1"/>
</dbReference>
<reference evidence="3 4" key="1">
    <citation type="submission" date="2020-03" db="EMBL/GenBank/DDBJ databases">
        <title>Genomic Encyclopedia of Type Strains, Phase III (KMG-III): the genomes of soil and plant-associated and newly described type strains.</title>
        <authorList>
            <person name="Whitman W."/>
        </authorList>
    </citation>
    <scope>NUCLEOTIDE SEQUENCE [LARGE SCALE GENOMIC DNA]</scope>
    <source>
        <strain evidence="3 4">CECT 8804</strain>
    </source>
</reference>
<protein>
    <submittedName>
        <fullName evidence="3">PhzF family phenazine biosynthesis protein</fullName>
    </submittedName>
</protein>
<proteinExistence type="inferred from homology"/>
<dbReference type="EMBL" id="JAAOZC010000001">
    <property type="protein sequence ID" value="NIJ06481.1"/>
    <property type="molecule type" value="Genomic_DNA"/>
</dbReference>
<evidence type="ECO:0000256" key="1">
    <source>
        <dbReference type="ARBA" id="ARBA00008270"/>
    </source>
</evidence>
<gene>
    <name evidence="3" type="ORF">FHS31_000063</name>
</gene>
<dbReference type="Gene3D" id="3.10.310.10">
    <property type="entry name" value="Diaminopimelate Epimerase, Chain A, domain 1"/>
    <property type="match status" value="2"/>
</dbReference>
<keyword evidence="2" id="KW-0413">Isomerase</keyword>
<dbReference type="Proteomes" id="UP000727456">
    <property type="component" value="Unassembled WGS sequence"/>
</dbReference>
<organism evidence="3 4">
    <name type="scientific">Sphingomonas vulcanisoli</name>
    <dbReference type="NCBI Taxonomy" id="1658060"/>
    <lineage>
        <taxon>Bacteria</taxon>
        <taxon>Pseudomonadati</taxon>
        <taxon>Pseudomonadota</taxon>
        <taxon>Alphaproteobacteria</taxon>
        <taxon>Sphingomonadales</taxon>
        <taxon>Sphingomonadaceae</taxon>
        <taxon>Sphingomonas</taxon>
    </lineage>
</organism>
<evidence type="ECO:0000256" key="2">
    <source>
        <dbReference type="ARBA" id="ARBA00023235"/>
    </source>
</evidence>
<dbReference type="PIRSF" id="PIRSF016184">
    <property type="entry name" value="PhzC_PhzF"/>
    <property type="match status" value="1"/>
</dbReference>
<accession>A0ABX0TLU4</accession>